<evidence type="ECO:0000256" key="7">
    <source>
        <dbReference type="ARBA" id="ARBA00023136"/>
    </source>
</evidence>
<dbReference type="Pfam" id="PF18927">
    <property type="entry name" value="CrtO"/>
    <property type="match status" value="1"/>
</dbReference>
<dbReference type="EMBL" id="BAVZ01000004">
    <property type="protein sequence ID" value="GAF07647.1"/>
    <property type="molecule type" value="Genomic_DNA"/>
</dbReference>
<evidence type="ECO:0000256" key="5">
    <source>
        <dbReference type="ARBA" id="ARBA00022729"/>
    </source>
</evidence>
<comment type="caution">
    <text evidence="14">The sequence shown here is derived from an EMBL/GenBank/DDBJ whole genome shotgun (WGS) entry which is preliminary data.</text>
</comment>
<evidence type="ECO:0000256" key="2">
    <source>
        <dbReference type="ARBA" id="ARBA00022475"/>
    </source>
</evidence>
<keyword evidence="2" id="KW-1003">Cell membrane</keyword>
<keyword evidence="3 14" id="KW-0808">Transferase</keyword>
<evidence type="ECO:0000256" key="10">
    <source>
        <dbReference type="ARBA" id="ARBA00023603"/>
    </source>
</evidence>
<evidence type="ECO:0000256" key="4">
    <source>
        <dbReference type="ARBA" id="ARBA00022692"/>
    </source>
</evidence>
<sequence>MQIWIFTPLWTLFIDIAAWLFFHLGVSYLFLQMPDRWFDSSRQRLIDSDKRGMEGRKSREEKFYDRYLHIRLWKDKLPDGGAMFDDGFPKSKLEEHKLAYYQKFILETRRGEWTHWISMLPAPLFFMWNEELYGWIMILYAVVANLPFIIVLRYNRLRLLRISRRRQK</sequence>
<dbReference type="STRING" id="1236976.JCM16418_1675"/>
<protein>
    <recommendedName>
        <fullName evidence="11">Glycosyl-4,4'-diaponeurosporenoate acyltransferase</fullName>
    </recommendedName>
</protein>
<evidence type="ECO:0000256" key="3">
    <source>
        <dbReference type="ARBA" id="ARBA00022679"/>
    </source>
</evidence>
<dbReference type="AlphaFoldDB" id="W7YGQ5"/>
<keyword evidence="6 13" id="KW-1133">Transmembrane helix</keyword>
<dbReference type="OrthoDB" id="3783432at2"/>
<feature type="transmembrane region" description="Helical" evidence="13">
    <location>
        <begin position="12"/>
        <end position="31"/>
    </location>
</feature>
<reference evidence="14 15" key="1">
    <citation type="journal article" date="2014" name="Genome Announc.">
        <title>Draft Genome Sequence of Paenibacillus pini JCM 16418T, Isolated from the Rhizosphere of Pine Tree.</title>
        <authorList>
            <person name="Yuki M."/>
            <person name="Oshima K."/>
            <person name="Suda W."/>
            <person name="Oshida Y."/>
            <person name="Kitamura K."/>
            <person name="Iida Y."/>
            <person name="Hattori M."/>
            <person name="Ohkuma M."/>
        </authorList>
    </citation>
    <scope>NUCLEOTIDE SEQUENCE [LARGE SCALE GENOMIC DNA]</scope>
    <source>
        <strain evidence="14 15">JCM 16418</strain>
    </source>
</reference>
<dbReference type="Proteomes" id="UP000019364">
    <property type="component" value="Unassembled WGS sequence"/>
</dbReference>
<dbReference type="eggNOG" id="ENOG503340V">
    <property type="taxonomic scope" value="Bacteria"/>
</dbReference>
<evidence type="ECO:0000313" key="14">
    <source>
        <dbReference type="EMBL" id="GAF07647.1"/>
    </source>
</evidence>
<keyword evidence="7 13" id="KW-0472">Membrane</keyword>
<keyword evidence="8 14" id="KW-0012">Acyltransferase</keyword>
<evidence type="ECO:0000256" key="12">
    <source>
        <dbReference type="ARBA" id="ARBA00025324"/>
    </source>
</evidence>
<evidence type="ECO:0000256" key="1">
    <source>
        <dbReference type="ARBA" id="ARBA00004162"/>
    </source>
</evidence>
<comment type="function">
    <text evidence="12">Catalyzes the acylation of glycosyl-4,4'-diaponeurosporenoate, i.e. the esterification of glucose at the C6'' position with the carboxyl group of the C(15) fatty acid 12-methyltetradecanoic acid, to yield staphyloxanthin. This is the last step in the biosynthesis of this orange pigment, present in most staphylococci strains.</text>
</comment>
<gene>
    <name evidence="14" type="ORF">JCM16418_1675</name>
</gene>
<comment type="subcellular location">
    <subcellularLocation>
        <location evidence="1">Cell membrane</location>
        <topology evidence="1">Single-pass membrane protein</topology>
    </subcellularLocation>
</comment>
<name>W7YGQ5_9BACL</name>
<organism evidence="14 15">
    <name type="scientific">Paenibacillus pini JCM 16418</name>
    <dbReference type="NCBI Taxonomy" id="1236976"/>
    <lineage>
        <taxon>Bacteria</taxon>
        <taxon>Bacillati</taxon>
        <taxon>Bacillota</taxon>
        <taxon>Bacilli</taxon>
        <taxon>Bacillales</taxon>
        <taxon>Paenibacillaceae</taxon>
        <taxon>Paenibacillus</taxon>
    </lineage>
</organism>
<evidence type="ECO:0000256" key="13">
    <source>
        <dbReference type="SAM" id="Phobius"/>
    </source>
</evidence>
<evidence type="ECO:0000256" key="6">
    <source>
        <dbReference type="ARBA" id="ARBA00022989"/>
    </source>
</evidence>
<evidence type="ECO:0000313" key="15">
    <source>
        <dbReference type="Proteomes" id="UP000019364"/>
    </source>
</evidence>
<evidence type="ECO:0000256" key="9">
    <source>
        <dbReference type="ARBA" id="ARBA00023588"/>
    </source>
</evidence>
<comment type="similarity">
    <text evidence="10">Belongs to the acyltransferase CrtO family.</text>
</comment>
<accession>W7YGQ5</accession>
<dbReference type="GO" id="GO:0016746">
    <property type="term" value="F:acyltransferase activity"/>
    <property type="evidence" value="ECO:0007669"/>
    <property type="project" value="UniProtKB-KW"/>
</dbReference>
<keyword evidence="4 13" id="KW-0812">Transmembrane</keyword>
<proteinExistence type="inferred from homology"/>
<dbReference type="GO" id="GO:0005886">
    <property type="term" value="C:plasma membrane"/>
    <property type="evidence" value="ECO:0007669"/>
    <property type="project" value="UniProtKB-SubCell"/>
</dbReference>
<dbReference type="InterPro" id="IPR044021">
    <property type="entry name" value="CrtO"/>
</dbReference>
<comment type="pathway">
    <text evidence="9">Carotenoid biosynthesis; staphyloxanthin biosynthesis; staphyloxanthin from farnesyl diphosphate: step 5/5.</text>
</comment>
<dbReference type="RefSeq" id="WP_036647313.1">
    <property type="nucleotide sequence ID" value="NZ_BAVZ01000004.1"/>
</dbReference>
<feature type="transmembrane region" description="Helical" evidence="13">
    <location>
        <begin position="132"/>
        <end position="155"/>
    </location>
</feature>
<evidence type="ECO:0000256" key="8">
    <source>
        <dbReference type="ARBA" id="ARBA00023315"/>
    </source>
</evidence>
<evidence type="ECO:0000256" key="11">
    <source>
        <dbReference type="ARBA" id="ARBA00023667"/>
    </source>
</evidence>
<dbReference type="UniPathway" id="UPA00029">
    <property type="reaction ID" value="UER00560"/>
</dbReference>
<keyword evidence="5" id="KW-0732">Signal</keyword>
<keyword evidence="15" id="KW-1185">Reference proteome</keyword>